<dbReference type="AlphaFoldDB" id="A0AAD8A3S9"/>
<sequence length="81" mass="9001">KWGAKRGRSCPVLIPGSNKKCCSTLFDTCVLYIFVNCPSFFQKLCDNCVKSNLTITLASNTSMLEKQVFSIEKTSNALNRS</sequence>
<keyword evidence="2" id="KW-1185">Reference proteome</keyword>
<organism evidence="1 2">
    <name type="scientific">Diploptera punctata</name>
    <name type="common">Pacific beetle cockroach</name>
    <dbReference type="NCBI Taxonomy" id="6984"/>
    <lineage>
        <taxon>Eukaryota</taxon>
        <taxon>Metazoa</taxon>
        <taxon>Ecdysozoa</taxon>
        <taxon>Arthropoda</taxon>
        <taxon>Hexapoda</taxon>
        <taxon>Insecta</taxon>
        <taxon>Pterygota</taxon>
        <taxon>Neoptera</taxon>
        <taxon>Polyneoptera</taxon>
        <taxon>Dictyoptera</taxon>
        <taxon>Blattodea</taxon>
        <taxon>Blaberoidea</taxon>
        <taxon>Blaberidae</taxon>
        <taxon>Diplopterinae</taxon>
        <taxon>Diploptera</taxon>
    </lineage>
</organism>
<accession>A0AAD8A3S9</accession>
<proteinExistence type="predicted"/>
<feature type="non-terminal residue" evidence="1">
    <location>
        <position position="81"/>
    </location>
</feature>
<evidence type="ECO:0000313" key="1">
    <source>
        <dbReference type="EMBL" id="KAJ9591600.1"/>
    </source>
</evidence>
<feature type="non-terminal residue" evidence="1">
    <location>
        <position position="1"/>
    </location>
</feature>
<protein>
    <submittedName>
        <fullName evidence="1">Uncharacterized protein</fullName>
    </submittedName>
</protein>
<dbReference type="Proteomes" id="UP001233999">
    <property type="component" value="Unassembled WGS sequence"/>
</dbReference>
<evidence type="ECO:0000313" key="2">
    <source>
        <dbReference type="Proteomes" id="UP001233999"/>
    </source>
</evidence>
<reference evidence="1" key="2">
    <citation type="submission" date="2023-05" db="EMBL/GenBank/DDBJ databases">
        <authorList>
            <person name="Fouks B."/>
        </authorList>
    </citation>
    <scope>NUCLEOTIDE SEQUENCE</scope>
    <source>
        <strain evidence="1">Stay&amp;Tobe</strain>
        <tissue evidence="1">Testes</tissue>
    </source>
</reference>
<reference evidence="1" key="1">
    <citation type="journal article" date="2023" name="IScience">
        <title>Live-bearing cockroach genome reveals convergent evolutionary mechanisms linked to viviparity in insects and beyond.</title>
        <authorList>
            <person name="Fouks B."/>
            <person name="Harrison M.C."/>
            <person name="Mikhailova A.A."/>
            <person name="Marchal E."/>
            <person name="English S."/>
            <person name="Carruthers M."/>
            <person name="Jennings E.C."/>
            <person name="Chiamaka E.L."/>
            <person name="Frigard R.A."/>
            <person name="Pippel M."/>
            <person name="Attardo G.M."/>
            <person name="Benoit J.B."/>
            <person name="Bornberg-Bauer E."/>
            <person name="Tobe S.S."/>
        </authorList>
    </citation>
    <scope>NUCLEOTIDE SEQUENCE</scope>
    <source>
        <strain evidence="1">Stay&amp;Tobe</strain>
    </source>
</reference>
<name>A0AAD8A3S9_DIPPU</name>
<gene>
    <name evidence="1" type="ORF">L9F63_001871</name>
</gene>
<dbReference type="EMBL" id="JASPKZ010003863">
    <property type="protein sequence ID" value="KAJ9591600.1"/>
    <property type="molecule type" value="Genomic_DNA"/>
</dbReference>
<comment type="caution">
    <text evidence="1">The sequence shown here is derived from an EMBL/GenBank/DDBJ whole genome shotgun (WGS) entry which is preliminary data.</text>
</comment>